<dbReference type="OrthoDB" id="9768470at2"/>
<comment type="subcellular location">
    <subcellularLocation>
        <location evidence="1">Cell outer membrane</location>
    </subcellularLocation>
</comment>
<dbReference type="EMBL" id="CP034563">
    <property type="protein sequence ID" value="AZQ65338.1"/>
    <property type="molecule type" value="Genomic_DNA"/>
</dbReference>
<organism evidence="4 5">
    <name type="scientific">Flammeovirga pectinis</name>
    <dbReference type="NCBI Taxonomy" id="2494373"/>
    <lineage>
        <taxon>Bacteria</taxon>
        <taxon>Pseudomonadati</taxon>
        <taxon>Bacteroidota</taxon>
        <taxon>Cytophagia</taxon>
        <taxon>Cytophagales</taxon>
        <taxon>Flammeovirgaceae</taxon>
        <taxon>Flammeovirga</taxon>
    </lineage>
</organism>
<gene>
    <name evidence="4" type="ORF">EI427_24300</name>
</gene>
<protein>
    <submittedName>
        <fullName evidence="4">Uncharacterized protein</fullName>
    </submittedName>
</protein>
<sequence>MSRNEAALEAQKLENVWGVNKSKALPNMGLSYIMGRDLGGSRVKVTTVNGFTFNKSSKTYYGDRYGYTGYTTDDNGTVTGSKTKYYNDNYTYNQTTSTNLVSNWNFEFSPKSSITFSNYYTHTANNMFSVRYGLDYDNQYERVAYATDYVSKSMYLSRVNGHHVLGTDEQTTLDWAAGYSHTTRKEPDYRVAAAQRLLGTTEDFYLLIPRSSKADAGSRYASILKENTYSGRVDFTRNISTYNDGIKLKAGVYTEYSARGFDSRLTSFAQDDNTDYELRYPSASEIGSIFESENFGENGYYMIDGTRPTDAYTADSKLLAEYVGLEIPVAYKSKLGVGVRVESFNQTLVCDTVNVNNQSTDVLPYVNYVKADDKGGVIKMSYAKSINRPAFRELAPFTYYDFEWRTDIAGNSELENTEIQNIDFSYSKQFIYGLKVSGSLFYKYMNNPIEKAYKIRSESPMFTYENSESAQLAGVSVEIATPLSANRHHWLNKVHVMVNASYIYSQVQLSEESQEASSTRALQGQAPYIINASINYTHNDLLFAVMYNTQGKSLYTVGDGQETYPWYLMPTHNLGFMVKKTMTKKLDLSFKAANILNAKATFYEDGNMDGEIDPGNGSDKLIREVQVGPSFTFGLSVKF</sequence>
<keyword evidence="5" id="KW-1185">Reference proteome</keyword>
<dbReference type="PANTHER" id="PTHR40980">
    <property type="entry name" value="PLUG DOMAIN-CONTAINING PROTEIN"/>
    <property type="match status" value="1"/>
</dbReference>
<evidence type="ECO:0000256" key="1">
    <source>
        <dbReference type="ARBA" id="ARBA00004442"/>
    </source>
</evidence>
<keyword evidence="2" id="KW-0472">Membrane</keyword>
<evidence type="ECO:0000256" key="2">
    <source>
        <dbReference type="ARBA" id="ARBA00023136"/>
    </source>
</evidence>
<dbReference type="Proteomes" id="UP000267268">
    <property type="component" value="Chromosome 2"/>
</dbReference>
<dbReference type="SUPFAM" id="SSF56935">
    <property type="entry name" value="Porins"/>
    <property type="match status" value="1"/>
</dbReference>
<evidence type="ECO:0000256" key="3">
    <source>
        <dbReference type="ARBA" id="ARBA00023237"/>
    </source>
</evidence>
<accession>A0A3Q9FV84</accession>
<dbReference type="RefSeq" id="WP_126619958.1">
    <property type="nucleotide sequence ID" value="NZ_CP034563.1"/>
</dbReference>
<dbReference type="PANTHER" id="PTHR40980:SF4">
    <property type="entry name" value="TONB-DEPENDENT RECEPTOR-LIKE BETA-BARREL DOMAIN-CONTAINING PROTEIN"/>
    <property type="match status" value="1"/>
</dbReference>
<proteinExistence type="predicted"/>
<dbReference type="KEGG" id="fll:EI427_24300"/>
<evidence type="ECO:0000313" key="5">
    <source>
        <dbReference type="Proteomes" id="UP000267268"/>
    </source>
</evidence>
<dbReference type="AlphaFoldDB" id="A0A3Q9FV84"/>
<reference evidence="4 5" key="1">
    <citation type="submission" date="2018-12" db="EMBL/GenBank/DDBJ databases">
        <title>Flammeovirga pectinis sp. nov., isolated from the gut of the Korean scallop, Patinopecten yessoensis.</title>
        <authorList>
            <person name="Bae J.-W."/>
            <person name="Jeong Y.-S."/>
            <person name="Kang W."/>
        </authorList>
    </citation>
    <scope>NUCLEOTIDE SEQUENCE [LARGE SCALE GENOMIC DNA]</scope>
    <source>
        <strain evidence="4 5">L12M1</strain>
    </source>
</reference>
<keyword evidence="3" id="KW-0998">Cell outer membrane</keyword>
<dbReference type="Gene3D" id="2.40.170.20">
    <property type="entry name" value="TonB-dependent receptor, beta-barrel domain"/>
    <property type="match status" value="1"/>
</dbReference>
<evidence type="ECO:0000313" key="4">
    <source>
        <dbReference type="EMBL" id="AZQ65338.1"/>
    </source>
</evidence>
<dbReference type="GO" id="GO:0009279">
    <property type="term" value="C:cell outer membrane"/>
    <property type="evidence" value="ECO:0007669"/>
    <property type="project" value="UniProtKB-SubCell"/>
</dbReference>
<name>A0A3Q9FV84_9BACT</name>
<dbReference type="InterPro" id="IPR036942">
    <property type="entry name" value="Beta-barrel_TonB_sf"/>
</dbReference>